<evidence type="ECO:0000256" key="3">
    <source>
        <dbReference type="ARBA" id="ARBA00024347"/>
    </source>
</evidence>
<dbReference type="PANTHER" id="PTHR45740:SF15">
    <property type="entry name" value="ZINC FINGER CCCH TYPE DOMAIN CONTAINING 1-LIKE"/>
    <property type="match status" value="1"/>
</dbReference>
<proteinExistence type="inferred from homology"/>
<dbReference type="EMBL" id="JAFBMS010000607">
    <property type="protein sequence ID" value="KAG9330435.1"/>
    <property type="molecule type" value="Genomic_DNA"/>
</dbReference>
<dbReference type="Gene3D" id="3.90.228.10">
    <property type="match status" value="1"/>
</dbReference>
<reference evidence="6" key="1">
    <citation type="thesis" date="2021" institute="BYU ScholarsArchive" country="Provo, UT, USA">
        <title>Applications of and Algorithms for Genome Assembly and Genomic Analyses with an Emphasis on Marine Teleosts.</title>
        <authorList>
            <person name="Pickett B.D."/>
        </authorList>
    </citation>
    <scope>NUCLEOTIDE SEQUENCE</scope>
    <source>
        <strain evidence="6">HI-2016</strain>
    </source>
</reference>
<feature type="domain" description="WWE" evidence="4">
    <location>
        <begin position="1"/>
        <end position="48"/>
    </location>
</feature>
<evidence type="ECO:0000256" key="1">
    <source>
        <dbReference type="ARBA" id="ARBA00004123"/>
    </source>
</evidence>
<dbReference type="Gene3D" id="3.30.720.50">
    <property type="match status" value="1"/>
</dbReference>
<dbReference type="GO" id="GO:0005634">
    <property type="term" value="C:nucleus"/>
    <property type="evidence" value="ECO:0007669"/>
    <property type="project" value="UniProtKB-SubCell"/>
</dbReference>
<comment type="caution">
    <text evidence="6">The sequence shown here is derived from an EMBL/GenBank/DDBJ whole genome shotgun (WGS) entry which is preliminary data.</text>
</comment>
<feature type="non-terminal residue" evidence="6">
    <location>
        <position position="1"/>
    </location>
</feature>
<dbReference type="InterPro" id="IPR004170">
    <property type="entry name" value="WWE_dom"/>
</dbReference>
<evidence type="ECO:0000313" key="7">
    <source>
        <dbReference type="Proteomes" id="UP000824540"/>
    </source>
</evidence>
<gene>
    <name evidence="6" type="ORF">JZ751_025340</name>
</gene>
<name>A0A8T2MQT4_9TELE</name>
<dbReference type="PANTHER" id="PTHR45740">
    <property type="entry name" value="POLY [ADP-RIBOSE] POLYMERASE"/>
    <property type="match status" value="1"/>
</dbReference>
<dbReference type="Pfam" id="PF02825">
    <property type="entry name" value="WWE"/>
    <property type="match status" value="1"/>
</dbReference>
<organism evidence="6 7">
    <name type="scientific">Albula glossodonta</name>
    <name type="common">roundjaw bonefish</name>
    <dbReference type="NCBI Taxonomy" id="121402"/>
    <lineage>
        <taxon>Eukaryota</taxon>
        <taxon>Metazoa</taxon>
        <taxon>Chordata</taxon>
        <taxon>Craniata</taxon>
        <taxon>Vertebrata</taxon>
        <taxon>Euteleostomi</taxon>
        <taxon>Actinopterygii</taxon>
        <taxon>Neopterygii</taxon>
        <taxon>Teleostei</taxon>
        <taxon>Albuliformes</taxon>
        <taxon>Albulidae</taxon>
        <taxon>Albula</taxon>
    </lineage>
</organism>
<dbReference type="AlphaFoldDB" id="A0A8T2MQT4"/>
<dbReference type="PROSITE" id="PS51059">
    <property type="entry name" value="PARP_CATALYTIC"/>
    <property type="match status" value="1"/>
</dbReference>
<dbReference type="SUPFAM" id="SSF56399">
    <property type="entry name" value="ADP-ribosylation"/>
    <property type="match status" value="1"/>
</dbReference>
<dbReference type="Proteomes" id="UP000824540">
    <property type="component" value="Unassembled WGS sequence"/>
</dbReference>
<dbReference type="InterPro" id="IPR012317">
    <property type="entry name" value="Poly(ADP-ribose)pol_cat_dom"/>
</dbReference>
<keyword evidence="2" id="KW-0539">Nucleus</keyword>
<evidence type="ECO:0000259" key="4">
    <source>
        <dbReference type="PROSITE" id="PS50918"/>
    </source>
</evidence>
<feature type="domain" description="PARP catalytic" evidence="5">
    <location>
        <begin position="75"/>
        <end position="143"/>
    </location>
</feature>
<comment type="subcellular location">
    <subcellularLocation>
        <location evidence="1">Nucleus</location>
    </subcellularLocation>
</comment>
<dbReference type="SUPFAM" id="SSF117839">
    <property type="entry name" value="WWE domain"/>
    <property type="match status" value="1"/>
</dbReference>
<evidence type="ECO:0000313" key="6">
    <source>
        <dbReference type="EMBL" id="KAG9330435.1"/>
    </source>
</evidence>
<keyword evidence="7" id="KW-1185">Reference proteome</keyword>
<accession>A0A8T2MQT4</accession>
<dbReference type="InterPro" id="IPR051712">
    <property type="entry name" value="ARTD-AVP"/>
</dbReference>
<dbReference type="GO" id="GO:0003950">
    <property type="term" value="F:NAD+ poly-ADP-ribosyltransferase activity"/>
    <property type="evidence" value="ECO:0007669"/>
    <property type="project" value="InterPro"/>
</dbReference>
<dbReference type="GO" id="GO:1990404">
    <property type="term" value="F:NAD+-protein mono-ADP-ribosyltransferase activity"/>
    <property type="evidence" value="ECO:0007669"/>
    <property type="project" value="TreeGrafter"/>
</dbReference>
<evidence type="ECO:0000256" key="2">
    <source>
        <dbReference type="ARBA" id="ARBA00023242"/>
    </source>
</evidence>
<dbReference type="PROSITE" id="PS50918">
    <property type="entry name" value="WWE"/>
    <property type="match status" value="1"/>
</dbReference>
<protein>
    <submittedName>
        <fullName evidence="6">Uncharacterized protein</fullName>
    </submittedName>
</protein>
<evidence type="ECO:0000259" key="5">
    <source>
        <dbReference type="PROSITE" id="PS51059"/>
    </source>
</evidence>
<sequence>MCEDLEKKYQEDPKAVVPFTAGSQAYKLSFQDMTQTNEKYGTSRMVRRRPVFISQEGVQKARTSKNRLSHSMKAVPGHWDKSLLPDIGYKKVPLLHSSDEYKKILDLFQKTMVGYRIISMQRIQNRALWEVFQWQRDQMKKHN</sequence>
<dbReference type="OrthoDB" id="6133115at2759"/>
<dbReference type="InterPro" id="IPR037197">
    <property type="entry name" value="WWE_dom_sf"/>
</dbReference>
<comment type="similarity">
    <text evidence="3">Belongs to the ARTD/PARP family.</text>
</comment>